<dbReference type="InterPro" id="IPR036165">
    <property type="entry name" value="YefM-like_sf"/>
</dbReference>
<evidence type="ECO:0000313" key="5">
    <source>
        <dbReference type="Proteomes" id="UP000198736"/>
    </source>
</evidence>
<name>A0A0S4LCS1_9BACT</name>
<keyword evidence="5" id="KW-1185">Reference proteome</keyword>
<dbReference type="Pfam" id="PF02604">
    <property type="entry name" value="PhdYeFM_antitox"/>
    <property type="match status" value="1"/>
</dbReference>
<dbReference type="NCBIfam" id="TIGR01552">
    <property type="entry name" value="phd_fam"/>
    <property type="match status" value="1"/>
</dbReference>
<feature type="region of interest" description="Disordered" evidence="3">
    <location>
        <begin position="59"/>
        <end position="78"/>
    </location>
</feature>
<dbReference type="STRING" id="1742973.COMA2_20291"/>
<evidence type="ECO:0000256" key="2">
    <source>
        <dbReference type="RuleBase" id="RU362080"/>
    </source>
</evidence>
<sequence length="78" mass="8675">MGIVNVKETRRQLKTLLDRVEAGETIIIAHHGAVVAKLMPPAKRPKRLPSLAALRRTIRPKGRSLSSTVQQARTEERA</sequence>
<comment type="function">
    <text evidence="2">Antitoxin component of a type II toxin-antitoxin (TA) system.</text>
</comment>
<organism evidence="4 5">
    <name type="scientific">Candidatus Nitrospira nitrificans</name>
    <dbReference type="NCBI Taxonomy" id="1742973"/>
    <lineage>
        <taxon>Bacteria</taxon>
        <taxon>Pseudomonadati</taxon>
        <taxon>Nitrospirota</taxon>
        <taxon>Nitrospiria</taxon>
        <taxon>Nitrospirales</taxon>
        <taxon>Nitrospiraceae</taxon>
        <taxon>Nitrospira</taxon>
    </lineage>
</organism>
<dbReference type="EMBL" id="CZPZ01000012">
    <property type="protein sequence ID" value="CUS35484.1"/>
    <property type="molecule type" value="Genomic_DNA"/>
</dbReference>
<dbReference type="InterPro" id="IPR006442">
    <property type="entry name" value="Antitoxin_Phd/YefM"/>
</dbReference>
<proteinExistence type="inferred from homology"/>
<gene>
    <name evidence="4" type="ORF">COMA2_20291</name>
</gene>
<evidence type="ECO:0000313" key="4">
    <source>
        <dbReference type="EMBL" id="CUS35484.1"/>
    </source>
</evidence>
<dbReference type="SUPFAM" id="SSF143120">
    <property type="entry name" value="YefM-like"/>
    <property type="match status" value="1"/>
</dbReference>
<dbReference type="AlphaFoldDB" id="A0A0S4LCS1"/>
<reference evidence="5" key="1">
    <citation type="submission" date="2015-10" db="EMBL/GenBank/DDBJ databases">
        <authorList>
            <person name="Luecker S."/>
            <person name="Luecker S."/>
        </authorList>
    </citation>
    <scope>NUCLEOTIDE SEQUENCE [LARGE SCALE GENOMIC DNA]</scope>
</reference>
<dbReference type="InterPro" id="IPR051416">
    <property type="entry name" value="phD-YefM_TA_antitoxins"/>
</dbReference>
<dbReference type="Proteomes" id="UP000198736">
    <property type="component" value="Unassembled WGS sequence"/>
</dbReference>
<evidence type="ECO:0000256" key="1">
    <source>
        <dbReference type="ARBA" id="ARBA00009981"/>
    </source>
</evidence>
<protein>
    <recommendedName>
        <fullName evidence="2">Antitoxin</fullName>
    </recommendedName>
</protein>
<evidence type="ECO:0000256" key="3">
    <source>
        <dbReference type="SAM" id="MobiDB-lite"/>
    </source>
</evidence>
<dbReference type="RefSeq" id="WP_090896924.1">
    <property type="nucleotide sequence ID" value="NZ_CZPZ01000012.1"/>
</dbReference>
<dbReference type="OrthoDB" id="9800503at2"/>
<accession>A0A0S4LCS1</accession>
<dbReference type="Gene3D" id="3.40.1620.10">
    <property type="entry name" value="YefM-like domain"/>
    <property type="match status" value="1"/>
</dbReference>
<dbReference type="PANTHER" id="PTHR35377">
    <property type="entry name" value="ANTITOXIN VAPB49-RELATED-RELATED"/>
    <property type="match status" value="1"/>
</dbReference>
<comment type="similarity">
    <text evidence="1 2">Belongs to the phD/YefM antitoxin family.</text>
</comment>